<dbReference type="InterPro" id="IPR021133">
    <property type="entry name" value="HEAT_type_2"/>
</dbReference>
<dbReference type="EMBL" id="LAZR01013129">
    <property type="protein sequence ID" value="KKM23413.1"/>
    <property type="molecule type" value="Genomic_DNA"/>
</dbReference>
<organism evidence="1">
    <name type="scientific">marine sediment metagenome</name>
    <dbReference type="NCBI Taxonomy" id="412755"/>
    <lineage>
        <taxon>unclassified sequences</taxon>
        <taxon>metagenomes</taxon>
        <taxon>ecological metagenomes</taxon>
    </lineage>
</organism>
<protein>
    <recommendedName>
        <fullName evidence="2">HEAT repeat domain-containing protein</fullName>
    </recommendedName>
</protein>
<dbReference type="AlphaFoldDB" id="A0A0F9KMI7"/>
<dbReference type="InterPro" id="IPR016024">
    <property type="entry name" value="ARM-type_fold"/>
</dbReference>
<sequence>MSHRRKTRLVAVALVLLAAGGLAWYWQATPVDRQVDALLDEVRQEGLGSVGRWLIRLRLMRDRRTGRAWHEVGDDLVKLGPSAVPQLVRALRDRDREVRSTAAYALGNWGTRVRSSL</sequence>
<proteinExistence type="predicted"/>
<dbReference type="PROSITE" id="PS50077">
    <property type="entry name" value="HEAT_REPEAT"/>
    <property type="match status" value="1"/>
</dbReference>
<evidence type="ECO:0000313" key="1">
    <source>
        <dbReference type="EMBL" id="KKM23413.1"/>
    </source>
</evidence>
<dbReference type="Pfam" id="PF13513">
    <property type="entry name" value="HEAT_EZ"/>
    <property type="match status" value="1"/>
</dbReference>
<reference evidence="1" key="1">
    <citation type="journal article" date="2015" name="Nature">
        <title>Complex archaea that bridge the gap between prokaryotes and eukaryotes.</title>
        <authorList>
            <person name="Spang A."/>
            <person name="Saw J.H."/>
            <person name="Jorgensen S.L."/>
            <person name="Zaremba-Niedzwiedzka K."/>
            <person name="Martijn J."/>
            <person name="Lind A.E."/>
            <person name="van Eijk R."/>
            <person name="Schleper C."/>
            <person name="Guy L."/>
            <person name="Ettema T.J."/>
        </authorList>
    </citation>
    <scope>NUCLEOTIDE SEQUENCE</scope>
</reference>
<gene>
    <name evidence="1" type="ORF">LCGC14_1615450</name>
</gene>
<name>A0A0F9KMI7_9ZZZZ</name>
<evidence type="ECO:0008006" key="2">
    <source>
        <dbReference type="Google" id="ProtNLM"/>
    </source>
</evidence>
<dbReference type="Gene3D" id="1.25.10.10">
    <property type="entry name" value="Leucine-rich Repeat Variant"/>
    <property type="match status" value="1"/>
</dbReference>
<dbReference type="SUPFAM" id="SSF48371">
    <property type="entry name" value="ARM repeat"/>
    <property type="match status" value="1"/>
</dbReference>
<comment type="caution">
    <text evidence="1">The sequence shown here is derived from an EMBL/GenBank/DDBJ whole genome shotgun (WGS) entry which is preliminary data.</text>
</comment>
<dbReference type="InterPro" id="IPR011989">
    <property type="entry name" value="ARM-like"/>
</dbReference>
<accession>A0A0F9KMI7</accession>